<reference evidence="1" key="1">
    <citation type="journal article" date="2015" name="Nature">
        <title>Complex archaea that bridge the gap between prokaryotes and eukaryotes.</title>
        <authorList>
            <person name="Spang A."/>
            <person name="Saw J.H."/>
            <person name="Jorgensen S.L."/>
            <person name="Zaremba-Niedzwiedzka K."/>
            <person name="Martijn J."/>
            <person name="Lind A.E."/>
            <person name="van Eijk R."/>
            <person name="Schleper C."/>
            <person name="Guy L."/>
            <person name="Ettema T.J."/>
        </authorList>
    </citation>
    <scope>NUCLEOTIDE SEQUENCE</scope>
</reference>
<gene>
    <name evidence="1" type="ORF">LCGC14_0209810</name>
</gene>
<sequence>MEYLKPFKMIVDLILRLFGIRAYREKEKVQRVIEYIDTCVHHLKVVMQFDDHNESETDYSRVFLQKAYHEVPKHLDGVATAKESDIIRKSLMGGRVYYHAARYGEVSDDQIKADYEDRFYAYVNHIYDGTDFRQNSNEPILSHLVKDGKVIPKEKREHELQQLRCVCREDIQRIESLREQLKTRRVLA</sequence>
<accession>A0A0F9XJ96</accession>
<name>A0A0F9XJ96_9ZZZZ</name>
<dbReference type="EMBL" id="LAZR01000096">
    <property type="protein sequence ID" value="KKN92168.1"/>
    <property type="molecule type" value="Genomic_DNA"/>
</dbReference>
<protein>
    <submittedName>
        <fullName evidence="1">Uncharacterized protein</fullName>
    </submittedName>
</protein>
<proteinExistence type="predicted"/>
<organism evidence="1">
    <name type="scientific">marine sediment metagenome</name>
    <dbReference type="NCBI Taxonomy" id="412755"/>
    <lineage>
        <taxon>unclassified sequences</taxon>
        <taxon>metagenomes</taxon>
        <taxon>ecological metagenomes</taxon>
    </lineage>
</organism>
<comment type="caution">
    <text evidence="1">The sequence shown here is derived from an EMBL/GenBank/DDBJ whole genome shotgun (WGS) entry which is preliminary data.</text>
</comment>
<dbReference type="AlphaFoldDB" id="A0A0F9XJ96"/>
<evidence type="ECO:0000313" key="1">
    <source>
        <dbReference type="EMBL" id="KKN92168.1"/>
    </source>
</evidence>